<gene>
    <name evidence="2" type="ORF">SCP_0604080</name>
</gene>
<dbReference type="EMBL" id="BFAD01000006">
    <property type="protein sequence ID" value="GBE84429.1"/>
    <property type="molecule type" value="Genomic_DNA"/>
</dbReference>
<evidence type="ECO:0008006" key="4">
    <source>
        <dbReference type="Google" id="ProtNLM"/>
    </source>
</evidence>
<evidence type="ECO:0000313" key="3">
    <source>
        <dbReference type="Proteomes" id="UP000287166"/>
    </source>
</evidence>
<feature type="compositionally biased region" description="Low complexity" evidence="1">
    <location>
        <begin position="306"/>
        <end position="316"/>
    </location>
</feature>
<sequence>MHGAISSIPEELLEHILEHVVTPSVHCSTTRPPWHMTRPAPTLSADVPSPDASRHTHIAALLVSHTWIRIATPLHYRHVVLRSARHTSLLASTLRANPDFGHWVRSICVEGVFDGLEDVVAMCPCLEEFDMTIDDGAVSTATIPGGAPGPDVKVMNEKLLHFCASFKKMTSLKHLTIRKTAYAYLTLPRTTLLFEKLSEAIAEWKHLKTVDIAFRFSPPASLTQFTAALIAAPALRTVCTVLPSVWNSALLEICLNPGLERIELSSDIKITDTHLYLNEARKHTRLFDLIRTGTPLVRPRAHTMTAPRAPAAGPAPSVDVQTAQAEKPDAGTASVTDNALLVRTAPGVRRMSAV</sequence>
<dbReference type="GeneID" id="38781346"/>
<evidence type="ECO:0000256" key="1">
    <source>
        <dbReference type="SAM" id="MobiDB-lite"/>
    </source>
</evidence>
<comment type="caution">
    <text evidence="2">The sequence shown here is derived from an EMBL/GenBank/DDBJ whole genome shotgun (WGS) entry which is preliminary data.</text>
</comment>
<protein>
    <recommendedName>
        <fullName evidence="4">F-box domain-containing protein</fullName>
    </recommendedName>
</protein>
<dbReference type="OrthoDB" id="2786563at2759"/>
<reference evidence="2 3" key="1">
    <citation type="journal article" date="2018" name="Sci. Rep.">
        <title>Genome sequence of the cauliflower mushroom Sparassis crispa (Hanabiratake) and its association with beneficial usage.</title>
        <authorList>
            <person name="Kiyama R."/>
            <person name="Furutani Y."/>
            <person name="Kawaguchi K."/>
            <person name="Nakanishi T."/>
        </authorList>
    </citation>
    <scope>NUCLEOTIDE SEQUENCE [LARGE SCALE GENOMIC DNA]</scope>
</reference>
<dbReference type="AlphaFoldDB" id="A0A401GQJ3"/>
<accession>A0A401GQJ3</accession>
<dbReference type="InParanoid" id="A0A401GQJ3"/>
<dbReference type="Proteomes" id="UP000287166">
    <property type="component" value="Unassembled WGS sequence"/>
</dbReference>
<organism evidence="2 3">
    <name type="scientific">Sparassis crispa</name>
    <dbReference type="NCBI Taxonomy" id="139825"/>
    <lineage>
        <taxon>Eukaryota</taxon>
        <taxon>Fungi</taxon>
        <taxon>Dikarya</taxon>
        <taxon>Basidiomycota</taxon>
        <taxon>Agaricomycotina</taxon>
        <taxon>Agaricomycetes</taxon>
        <taxon>Polyporales</taxon>
        <taxon>Sparassidaceae</taxon>
        <taxon>Sparassis</taxon>
    </lineage>
</organism>
<proteinExistence type="predicted"/>
<feature type="region of interest" description="Disordered" evidence="1">
    <location>
        <begin position="304"/>
        <end position="332"/>
    </location>
</feature>
<dbReference type="RefSeq" id="XP_027615342.1">
    <property type="nucleotide sequence ID" value="XM_027759541.1"/>
</dbReference>
<evidence type="ECO:0000313" key="2">
    <source>
        <dbReference type="EMBL" id="GBE84429.1"/>
    </source>
</evidence>
<keyword evidence="3" id="KW-1185">Reference proteome</keyword>
<name>A0A401GQJ3_9APHY</name>